<evidence type="ECO:0000256" key="5">
    <source>
        <dbReference type="ARBA" id="ARBA00022723"/>
    </source>
</evidence>
<evidence type="ECO:0000256" key="14">
    <source>
        <dbReference type="ARBA" id="ARBA00022932"/>
    </source>
</evidence>
<reference evidence="22 23" key="1">
    <citation type="journal article" date="2021" name="Nat. Plants">
        <title>The Taxus genome provides insights into paclitaxel biosynthesis.</title>
        <authorList>
            <person name="Xiong X."/>
            <person name="Gou J."/>
            <person name="Liao Q."/>
            <person name="Li Y."/>
            <person name="Zhou Q."/>
            <person name="Bi G."/>
            <person name="Li C."/>
            <person name="Du R."/>
            <person name="Wang X."/>
            <person name="Sun T."/>
            <person name="Guo L."/>
            <person name="Liang H."/>
            <person name="Lu P."/>
            <person name="Wu Y."/>
            <person name="Zhang Z."/>
            <person name="Ro D.K."/>
            <person name="Shang Y."/>
            <person name="Huang S."/>
            <person name="Yan J."/>
        </authorList>
    </citation>
    <scope>NUCLEOTIDE SEQUENCE [LARGE SCALE GENOMIC DNA]</scope>
    <source>
        <strain evidence="22">Ta-2019</strain>
    </source>
</reference>
<gene>
    <name evidence="22" type="ORF">KI387_043502</name>
</gene>
<sequence length="1352" mass="153942">MASAGLRDQDRLDGASNFGVWKARISLLLEENGIKEYVTTVVPVPTDATQLLAYKKEDAKARRLILDGVKDHIVPHIAELDTAKTMWDAIMNLYQNATTNRKLILREKLRNTRMNKGEDVTSYLTRLRLVKDELAAVGDKPSDDELVRIALNGFTKQWDVFVQVINGRDTLPSWDRLWSDFTQEELRLSLVNGANNKSQKSEVEQENVALAGKGKAKKGSSKGSNSQGEKKKKDSSKIKCYGCHEFGHYVSDCPERKKNEKKGKKQVAASASADELSSRMEDEFALIACMVSSTSQSVWYIDSGASYHMTGVREYFSSYKEESTRIQISMGNMSKLNSVGKGTVQFQRESGKMIPLHDVLHVPGLGMNLISVSVLQDKGYNVLFRGAHVLIKHKDWKSPIAIGVRSGRLYRLQFDIPKALMSNSNLRDQGELWHRRMGHIHHGALKLLHETVTGVPEVSTEHDDVCKGCVLGKFAKASFPRSDTRSKGVLDLVHSDVCGPMSTKSLRGYEYFVTFIDDFSRKTWIYFLKTKDEVFSRFQEFKALVENSTGRKIKVLRSDNGGEYKSNEFQEFCTREGIKREWTVPYNPQQNGVAERKNRSITEASRAMLHDQDLPRYLWAEACNTAVYIQNRVPHKVLGKMTPEEAFTGKKPDVSHFRIFGSLAYCHIPKDTRTKLDQTAERGYFVGYSETSKAYRIFIPGTRRIIVRRDVKFMEDKAFRRSRDFPVDDQSEQPTEAPRITQSSQGQQSSSTVTSTSIDSGGESFQSMEQQVQEEMHQEDMEVDISSSTVGSKNREVQQTQKNTQELVGTPRRSDRQRKPPARYDDYVALVSMLVDSEPSSYQEAAQHQVWQEAMVEEYTSIMQNDVWEVVPRPTDRAVVGSRWIYKIKHGADGSIEKYKARFVAKGFSQKEGIDYEETFAPVARYTSIRAVISISAQMGWQIHQMDVKTTFLNGELKEEVYIEQPEGFVAHSKETHVCRLKRALYGLKQAPRAWYERIDSYLQEMGFVKSEADANLYYLVVGGEILILVLYVDDLFLTGSLGLIEECKRDLAAEFEMKDLGLMHYFLGMEVWQKDGEIFLGQGKYCMEILKRFRMEDCKAMSTPMIMNWRKVDTSREKDVDPTLYRQLIGSLMYLVNTRPDIAFAVNSLSQFMVEPKRVHWTAAKHVLRYLRGTIEYGIRYARGEGIRLMGYTDADWAGSTMDKRSTSGCCFSLGSGVVSWFSRKQKSVALSSAESEYIAASMATCEAIWLRKLLVALFGQKVETTVIHCDNQSCIKLTENPVFHDRSKHIDIKYHFIRDCVQRGVVKLQFVPTDQQVADILTKALGKAKFIFFREMLGVMQNSFLAKREC</sequence>
<dbReference type="Pfam" id="PF13976">
    <property type="entry name" value="gag_pre-integrs"/>
    <property type="match status" value="1"/>
</dbReference>
<evidence type="ECO:0000256" key="15">
    <source>
        <dbReference type="ARBA" id="ARBA00023113"/>
    </source>
</evidence>
<keyword evidence="11" id="KW-0460">Magnesium</keyword>
<comment type="function">
    <text evidence="1">The aspartyl protease (PR) mediates the proteolytic cleavages of the Gag and Gag-Pol polyproteins after assembly of the VLP.</text>
</comment>
<dbReference type="GO" id="GO:0004519">
    <property type="term" value="F:endonuclease activity"/>
    <property type="evidence" value="ECO:0007669"/>
    <property type="project" value="UniProtKB-KW"/>
</dbReference>
<evidence type="ECO:0000256" key="2">
    <source>
        <dbReference type="ARBA" id="ARBA00022612"/>
    </source>
</evidence>
<keyword evidence="4" id="KW-0540">Nuclease</keyword>
<name>A0AA38F6I3_TAXCH</name>
<dbReference type="InterPro" id="IPR054722">
    <property type="entry name" value="PolX-like_BBD"/>
</dbReference>
<dbReference type="OMA" id="VITHERT"/>
<feature type="compositionally biased region" description="Basic and acidic residues" evidence="19">
    <location>
        <begin position="812"/>
        <end position="822"/>
    </location>
</feature>
<dbReference type="EMBL" id="JAHRHJ020003698">
    <property type="protein sequence ID" value="KAH9291308.1"/>
    <property type="molecule type" value="Genomic_DNA"/>
</dbReference>
<dbReference type="Proteomes" id="UP000824469">
    <property type="component" value="Unassembled WGS sequence"/>
</dbReference>
<dbReference type="InterPro" id="IPR001878">
    <property type="entry name" value="Znf_CCHC"/>
</dbReference>
<feature type="compositionally biased region" description="Polar residues" evidence="19">
    <location>
        <begin position="785"/>
        <end position="807"/>
    </location>
</feature>
<comment type="caution">
    <text evidence="22">The sequence shown here is derived from an EMBL/GenBank/DDBJ whole genome shotgun (WGS) entry which is preliminary data.</text>
</comment>
<keyword evidence="18" id="KW-0862">Zinc</keyword>
<dbReference type="GO" id="GO:0003964">
    <property type="term" value="F:RNA-directed DNA polymerase activity"/>
    <property type="evidence" value="ECO:0007669"/>
    <property type="project" value="UniProtKB-KW"/>
</dbReference>
<keyword evidence="17" id="KW-0511">Multifunctional enzyme</keyword>
<keyword evidence="7" id="KW-0064">Aspartyl protease</keyword>
<dbReference type="PROSITE" id="PS50158">
    <property type="entry name" value="ZF_CCHC"/>
    <property type="match status" value="1"/>
</dbReference>
<keyword evidence="15" id="KW-0917">Virion maturation</keyword>
<evidence type="ECO:0000256" key="8">
    <source>
        <dbReference type="ARBA" id="ARBA00022759"/>
    </source>
</evidence>
<dbReference type="SUPFAM" id="SSF57756">
    <property type="entry name" value="Retrovirus zinc finger-like domains"/>
    <property type="match status" value="1"/>
</dbReference>
<dbReference type="InterPro" id="IPR001584">
    <property type="entry name" value="Integrase_cat-core"/>
</dbReference>
<evidence type="ECO:0000256" key="13">
    <source>
        <dbReference type="ARBA" id="ARBA00022918"/>
    </source>
</evidence>
<evidence type="ECO:0000256" key="4">
    <source>
        <dbReference type="ARBA" id="ARBA00022722"/>
    </source>
</evidence>
<dbReference type="InterPro" id="IPR025724">
    <property type="entry name" value="GAG-pre-integrase_dom"/>
</dbReference>
<dbReference type="PANTHER" id="PTHR42648:SF11">
    <property type="entry name" value="TRANSPOSON TY4-P GAG-POL POLYPROTEIN"/>
    <property type="match status" value="1"/>
</dbReference>
<evidence type="ECO:0000259" key="21">
    <source>
        <dbReference type="PROSITE" id="PS50994"/>
    </source>
</evidence>
<dbReference type="GO" id="GO:0005524">
    <property type="term" value="F:ATP binding"/>
    <property type="evidence" value="ECO:0007669"/>
    <property type="project" value="UniProtKB-KW"/>
</dbReference>
<evidence type="ECO:0000256" key="16">
    <source>
        <dbReference type="ARBA" id="ARBA00023172"/>
    </source>
</evidence>
<dbReference type="InterPro" id="IPR013103">
    <property type="entry name" value="RVT_2"/>
</dbReference>
<evidence type="ECO:0000256" key="19">
    <source>
        <dbReference type="SAM" id="MobiDB-lite"/>
    </source>
</evidence>
<feature type="compositionally biased region" description="Low complexity" evidence="19">
    <location>
        <begin position="741"/>
        <end position="757"/>
    </location>
</feature>
<dbReference type="GO" id="GO:0004190">
    <property type="term" value="F:aspartic-type endopeptidase activity"/>
    <property type="evidence" value="ECO:0007669"/>
    <property type="project" value="UniProtKB-KW"/>
</dbReference>
<keyword evidence="16" id="KW-0233">DNA recombination</keyword>
<keyword evidence="12" id="KW-0229">DNA integration</keyword>
<feature type="domain" description="Integrase catalytic" evidence="21">
    <location>
        <begin position="476"/>
        <end position="651"/>
    </location>
</feature>
<keyword evidence="13" id="KW-0695">RNA-directed DNA polymerase</keyword>
<keyword evidence="10" id="KW-0067">ATP-binding</keyword>
<dbReference type="InterPro" id="IPR039537">
    <property type="entry name" value="Retrotran_Ty1/copia-like"/>
</dbReference>
<dbReference type="InterPro" id="IPR036875">
    <property type="entry name" value="Znf_CCHC_sf"/>
</dbReference>
<dbReference type="SUPFAM" id="SSF53098">
    <property type="entry name" value="Ribonuclease H-like"/>
    <property type="match status" value="1"/>
</dbReference>
<dbReference type="SMART" id="SM00343">
    <property type="entry name" value="ZnF_C2HC"/>
    <property type="match status" value="1"/>
</dbReference>
<evidence type="ECO:0000259" key="20">
    <source>
        <dbReference type="PROSITE" id="PS50158"/>
    </source>
</evidence>
<dbReference type="CDD" id="cd09272">
    <property type="entry name" value="RNase_HI_RT_Ty1"/>
    <property type="match status" value="1"/>
</dbReference>
<feature type="region of interest" description="Disordered" evidence="19">
    <location>
        <begin position="195"/>
        <end position="233"/>
    </location>
</feature>
<keyword evidence="2" id="KW-1188">Viral release from host cell</keyword>
<dbReference type="PROSITE" id="PS50994">
    <property type="entry name" value="INTEGRASE"/>
    <property type="match status" value="1"/>
</dbReference>
<keyword evidence="14" id="KW-0808">Transferase</keyword>
<keyword evidence="5" id="KW-0479">Metal-binding</keyword>
<organism evidence="22 23">
    <name type="scientific">Taxus chinensis</name>
    <name type="common">Chinese yew</name>
    <name type="synonym">Taxus wallichiana var. chinensis</name>
    <dbReference type="NCBI Taxonomy" id="29808"/>
    <lineage>
        <taxon>Eukaryota</taxon>
        <taxon>Viridiplantae</taxon>
        <taxon>Streptophyta</taxon>
        <taxon>Embryophyta</taxon>
        <taxon>Tracheophyta</taxon>
        <taxon>Spermatophyta</taxon>
        <taxon>Pinopsida</taxon>
        <taxon>Pinidae</taxon>
        <taxon>Conifers II</taxon>
        <taxon>Cupressales</taxon>
        <taxon>Taxaceae</taxon>
        <taxon>Taxus</taxon>
    </lineage>
</organism>
<keyword evidence="14" id="KW-0239">DNA-directed DNA polymerase</keyword>
<dbReference type="PANTHER" id="PTHR42648">
    <property type="entry name" value="TRANSPOSASE, PUTATIVE-RELATED"/>
    <property type="match status" value="1"/>
</dbReference>
<keyword evidence="6" id="KW-0547">Nucleotide-binding</keyword>
<evidence type="ECO:0000256" key="10">
    <source>
        <dbReference type="ARBA" id="ARBA00022840"/>
    </source>
</evidence>
<evidence type="ECO:0000313" key="23">
    <source>
        <dbReference type="Proteomes" id="UP000824469"/>
    </source>
</evidence>
<keyword evidence="9" id="KW-0378">Hydrolase</keyword>
<dbReference type="GO" id="GO:0008270">
    <property type="term" value="F:zinc ion binding"/>
    <property type="evidence" value="ECO:0007669"/>
    <property type="project" value="UniProtKB-KW"/>
</dbReference>
<proteinExistence type="predicted"/>
<dbReference type="InterPro" id="IPR043502">
    <property type="entry name" value="DNA/RNA_pol_sf"/>
</dbReference>
<evidence type="ECO:0000256" key="7">
    <source>
        <dbReference type="ARBA" id="ARBA00022750"/>
    </source>
</evidence>
<accession>A0AA38F6I3</accession>
<feature type="region of interest" description="Disordered" evidence="19">
    <location>
        <begin position="723"/>
        <end position="822"/>
    </location>
</feature>
<evidence type="ECO:0000256" key="11">
    <source>
        <dbReference type="ARBA" id="ARBA00022842"/>
    </source>
</evidence>
<dbReference type="Pfam" id="PF00665">
    <property type="entry name" value="rve"/>
    <property type="match status" value="1"/>
</dbReference>
<dbReference type="GO" id="GO:0006310">
    <property type="term" value="P:DNA recombination"/>
    <property type="evidence" value="ECO:0007669"/>
    <property type="project" value="UniProtKB-KW"/>
</dbReference>
<evidence type="ECO:0000256" key="3">
    <source>
        <dbReference type="ARBA" id="ARBA00022670"/>
    </source>
</evidence>
<evidence type="ECO:0008006" key="24">
    <source>
        <dbReference type="Google" id="ProtNLM"/>
    </source>
</evidence>
<dbReference type="Pfam" id="PF25597">
    <property type="entry name" value="SH3_retrovirus"/>
    <property type="match status" value="1"/>
</dbReference>
<feature type="region of interest" description="Disordered" evidence="19">
    <location>
        <begin position="254"/>
        <end position="273"/>
    </location>
</feature>
<evidence type="ECO:0000256" key="6">
    <source>
        <dbReference type="ARBA" id="ARBA00022741"/>
    </source>
</evidence>
<dbReference type="InterPro" id="IPR012337">
    <property type="entry name" value="RNaseH-like_sf"/>
</dbReference>
<dbReference type="InterPro" id="IPR036397">
    <property type="entry name" value="RNaseH_sf"/>
</dbReference>
<dbReference type="Pfam" id="PF07727">
    <property type="entry name" value="RVT_2"/>
    <property type="match status" value="1"/>
</dbReference>
<evidence type="ECO:0000256" key="12">
    <source>
        <dbReference type="ARBA" id="ARBA00022908"/>
    </source>
</evidence>
<evidence type="ECO:0000256" key="17">
    <source>
        <dbReference type="ARBA" id="ARBA00023268"/>
    </source>
</evidence>
<dbReference type="GO" id="GO:0015074">
    <property type="term" value="P:DNA integration"/>
    <property type="evidence" value="ECO:0007669"/>
    <property type="project" value="UniProtKB-KW"/>
</dbReference>
<dbReference type="GO" id="GO:0003676">
    <property type="term" value="F:nucleic acid binding"/>
    <property type="evidence" value="ECO:0007669"/>
    <property type="project" value="InterPro"/>
</dbReference>
<keyword evidence="18" id="KW-0863">Zinc-finger</keyword>
<dbReference type="GO" id="GO:0006508">
    <property type="term" value="P:proteolysis"/>
    <property type="evidence" value="ECO:0007669"/>
    <property type="project" value="UniProtKB-KW"/>
</dbReference>
<dbReference type="InterPro" id="IPR057670">
    <property type="entry name" value="SH3_retrovirus"/>
</dbReference>
<keyword evidence="8" id="KW-0255">Endonuclease</keyword>
<keyword evidence="14" id="KW-0548">Nucleotidyltransferase</keyword>
<dbReference type="Gene3D" id="3.30.420.10">
    <property type="entry name" value="Ribonuclease H-like superfamily/Ribonuclease H"/>
    <property type="match status" value="1"/>
</dbReference>
<dbReference type="Pfam" id="PF22936">
    <property type="entry name" value="Pol_BBD"/>
    <property type="match status" value="1"/>
</dbReference>
<keyword evidence="3" id="KW-0645">Protease</keyword>
<evidence type="ECO:0000256" key="18">
    <source>
        <dbReference type="PROSITE-ProRule" id="PRU00047"/>
    </source>
</evidence>
<feature type="domain" description="CCHC-type" evidence="20">
    <location>
        <begin position="239"/>
        <end position="255"/>
    </location>
</feature>
<evidence type="ECO:0000256" key="9">
    <source>
        <dbReference type="ARBA" id="ARBA00022801"/>
    </source>
</evidence>
<keyword evidence="23" id="KW-1185">Reference proteome</keyword>
<protein>
    <recommendedName>
        <fullName evidence="24">Gag-pol polyprotein</fullName>
    </recommendedName>
</protein>
<dbReference type="SUPFAM" id="SSF56672">
    <property type="entry name" value="DNA/RNA polymerases"/>
    <property type="match status" value="1"/>
</dbReference>
<dbReference type="Pfam" id="PF14223">
    <property type="entry name" value="Retrotran_gag_2"/>
    <property type="match status" value="1"/>
</dbReference>
<evidence type="ECO:0000256" key="1">
    <source>
        <dbReference type="ARBA" id="ARBA00002180"/>
    </source>
</evidence>
<dbReference type="GO" id="GO:0003887">
    <property type="term" value="F:DNA-directed DNA polymerase activity"/>
    <property type="evidence" value="ECO:0007669"/>
    <property type="project" value="UniProtKB-KW"/>
</dbReference>
<dbReference type="Gene3D" id="4.10.60.10">
    <property type="entry name" value="Zinc finger, CCHC-type"/>
    <property type="match status" value="1"/>
</dbReference>
<evidence type="ECO:0000313" key="22">
    <source>
        <dbReference type="EMBL" id="KAH9291308.1"/>
    </source>
</evidence>